<gene>
    <name evidence="2" type="ORF">Sliba_07030</name>
</gene>
<dbReference type="EMBL" id="BLIP01000001">
    <property type="protein sequence ID" value="GFE20250.1"/>
    <property type="molecule type" value="Genomic_DNA"/>
</dbReference>
<accession>A0A640TAP3</accession>
<feature type="region of interest" description="Disordered" evidence="1">
    <location>
        <begin position="53"/>
        <end position="74"/>
    </location>
</feature>
<organism evidence="2 3">
    <name type="scientific">Streptomyces nigrescens</name>
    <dbReference type="NCBI Taxonomy" id="1920"/>
    <lineage>
        <taxon>Bacteria</taxon>
        <taxon>Bacillati</taxon>
        <taxon>Actinomycetota</taxon>
        <taxon>Actinomycetes</taxon>
        <taxon>Kitasatosporales</taxon>
        <taxon>Streptomycetaceae</taxon>
        <taxon>Streptomyces</taxon>
    </lineage>
</organism>
<feature type="region of interest" description="Disordered" evidence="1">
    <location>
        <begin position="1"/>
        <end position="24"/>
    </location>
</feature>
<evidence type="ECO:0000313" key="3">
    <source>
        <dbReference type="Proteomes" id="UP000429552"/>
    </source>
</evidence>
<protein>
    <submittedName>
        <fullName evidence="2">Uncharacterized protein</fullName>
    </submittedName>
</protein>
<proteinExistence type="predicted"/>
<evidence type="ECO:0000313" key="2">
    <source>
        <dbReference type="EMBL" id="GFE20250.1"/>
    </source>
</evidence>
<feature type="compositionally biased region" description="Polar residues" evidence="1">
    <location>
        <begin position="63"/>
        <end position="74"/>
    </location>
</feature>
<comment type="caution">
    <text evidence="2">The sequence shown here is derived from an EMBL/GenBank/DDBJ whole genome shotgun (WGS) entry which is preliminary data.</text>
</comment>
<sequence>MIDGGRAYLYGTRTPPRTAAQEQYGWSRRMRRGAPFRSLSAAPYLCPQTVAGTAAGTGAPPFSSASDPSNASIR</sequence>
<reference evidence="2 3" key="1">
    <citation type="submission" date="2019-12" db="EMBL/GenBank/DDBJ databases">
        <title>Whole genome shotgun sequence of Streptomyces libani subsp. libani NBRC 13452.</title>
        <authorList>
            <person name="Ichikawa N."/>
            <person name="Kimura A."/>
            <person name="Kitahashi Y."/>
            <person name="Komaki H."/>
            <person name="Tamura T."/>
        </authorList>
    </citation>
    <scope>NUCLEOTIDE SEQUENCE [LARGE SCALE GENOMIC DNA]</scope>
    <source>
        <strain evidence="2 3">NBRC 13452</strain>
    </source>
</reference>
<evidence type="ECO:0000256" key="1">
    <source>
        <dbReference type="SAM" id="MobiDB-lite"/>
    </source>
</evidence>
<dbReference type="AlphaFoldDB" id="A0A640TAP3"/>
<dbReference type="Proteomes" id="UP000429552">
    <property type="component" value="Unassembled WGS sequence"/>
</dbReference>
<name>A0A640TAP3_STRNI</name>